<dbReference type="AlphaFoldDB" id="A0AB32TEW7"/>
<evidence type="ECO:0000313" key="1">
    <source>
        <dbReference type="Proteomes" id="UP000000437"/>
    </source>
</evidence>
<name>A0AB32TEW7_DANRE</name>
<sequence>MSRRHCALKCEGKVTLFSLPKDEAAKSQWLRFIFGNVPQKYSPNIVLCSRHFSDESYTNVHAYKAGFAVRLSLKDGSIPSLFGPACSSTESQPSTSQQTISSGCVRVDVACQTDSLETVNVTTQTDDITKTSVGTQLSLRTLKESHFRSKGSQATVKCETVGTITTSFDVPFASTPIKAPGVSTIKRPHLELEEEEVEEEDSDIYFETEPHDSTFKPDDTTISQESEMSIVERPMYGDAKYIVFETCLRELFATCPICKLKCDTEQHRMGTYVAFSQICPKCMYNRKWQSQPIVGSTPVGNVLLSAATYFTGGSFIQLQKIFKAVQLNLFQYDTFRRHCRSFLEPAIVHKWKSEQQNIIAKLKEGGKTAIAGDMRADSPGHSAKFGSYTVMDMQSNTIVDLQLVQSNEVGGSYHMEKEGLKRCLDLLENNGLEVDYIVTDRHPQIQKYLRERKITQFYDVWHFEKGLFKKLNKLGKNKECELVKKWQRSIRNHAYWCATSSTSGPEKVAKWTSLINHLQNVHTHDNALFPKCAHPVRASKDPKKWFQPGSQALFKVERVLCNKRVLKDVEKLSRHYQTSSLEAFHSLILRFTPKNVVFPFMGMLCRLYLAAFHHNENANRQQATTATGQAMYKMVLPKSKRGEWTTRALKTEPTYRYVEELLKLVFEVIIMDPSPFVDELKKIPIPKPLCAEYDRPTKEEAIAHHKSRFSQEGVGSQHTDQPDLEMPAVSGLQHSTELRHEHSDPSSPSTS</sequence>
<organism evidence="1 2">
    <name type="scientific">Danio rerio</name>
    <name type="common">Zebrafish</name>
    <name type="synonym">Brachydanio rerio</name>
    <dbReference type="NCBI Taxonomy" id="7955"/>
    <lineage>
        <taxon>Eukaryota</taxon>
        <taxon>Metazoa</taxon>
        <taxon>Chordata</taxon>
        <taxon>Craniata</taxon>
        <taxon>Vertebrata</taxon>
        <taxon>Euteleostomi</taxon>
        <taxon>Actinopterygii</taxon>
        <taxon>Neopterygii</taxon>
        <taxon>Teleostei</taxon>
        <taxon>Ostariophysi</taxon>
        <taxon>Cypriniformes</taxon>
        <taxon>Danionidae</taxon>
        <taxon>Danioninae</taxon>
        <taxon>Danio</taxon>
    </lineage>
</organism>
<dbReference type="KEGG" id="dre:110438678"/>
<dbReference type="PANTHER" id="PTHR31751">
    <property type="entry name" value="SI:CH211-108C17.2-RELATED-RELATED"/>
    <property type="match status" value="1"/>
</dbReference>
<protein>
    <submittedName>
        <fullName evidence="2">Uncharacterized protein</fullName>
    </submittedName>
</protein>
<dbReference type="PANTHER" id="PTHR31751:SF44">
    <property type="entry name" value="SI:CH211-211K8.4-RELATED"/>
    <property type="match status" value="1"/>
</dbReference>
<gene>
    <name evidence="2" type="primary">LOC110438678</name>
</gene>
<keyword evidence="1" id="KW-1185">Reference proteome</keyword>
<reference evidence="2" key="1">
    <citation type="submission" date="2025-08" db="UniProtKB">
        <authorList>
            <consortium name="RefSeq"/>
        </authorList>
    </citation>
    <scope>IDENTIFICATION</scope>
    <source>
        <strain evidence="2">Tuebingen</strain>
        <tissue evidence="2">Fibroblasts and whole tissue</tissue>
    </source>
</reference>
<dbReference type="RefSeq" id="XP_068074400.2">
    <property type="nucleotide sequence ID" value="XM_068218299.2"/>
</dbReference>
<dbReference type="Proteomes" id="UP000000437">
    <property type="component" value="Chromosome 6"/>
</dbReference>
<evidence type="ECO:0000313" key="2">
    <source>
        <dbReference type="RefSeq" id="XP_068074400.2"/>
    </source>
</evidence>
<proteinExistence type="predicted"/>
<accession>A0AB32TEW7</accession>